<organism evidence="2 3">
    <name type="scientific">Cyclotella atomus</name>
    <dbReference type="NCBI Taxonomy" id="382360"/>
    <lineage>
        <taxon>Eukaryota</taxon>
        <taxon>Sar</taxon>
        <taxon>Stramenopiles</taxon>
        <taxon>Ochrophyta</taxon>
        <taxon>Bacillariophyta</taxon>
        <taxon>Coscinodiscophyceae</taxon>
        <taxon>Thalassiosirophycidae</taxon>
        <taxon>Stephanodiscales</taxon>
        <taxon>Stephanodiscaceae</taxon>
        <taxon>Cyclotella</taxon>
    </lineage>
</organism>
<dbReference type="PANTHER" id="PTHR26379">
    <property type="entry name" value="BTB/POZ AND MATH DOMAIN-CONTAINING PROTEIN 1"/>
    <property type="match status" value="1"/>
</dbReference>
<dbReference type="EMBL" id="JALLPJ020000999">
    <property type="protein sequence ID" value="KAL3778191.1"/>
    <property type="molecule type" value="Genomic_DNA"/>
</dbReference>
<dbReference type="InterPro" id="IPR000210">
    <property type="entry name" value="BTB/POZ_dom"/>
</dbReference>
<dbReference type="Proteomes" id="UP001530400">
    <property type="component" value="Unassembled WGS sequence"/>
</dbReference>
<dbReference type="Pfam" id="PF00651">
    <property type="entry name" value="BTB"/>
    <property type="match status" value="1"/>
</dbReference>
<feature type="domain" description="BTB" evidence="1">
    <location>
        <begin position="57"/>
        <end position="122"/>
    </location>
</feature>
<reference evidence="2 3" key="1">
    <citation type="submission" date="2024-10" db="EMBL/GenBank/DDBJ databases">
        <title>Updated reference genomes for cyclostephanoid diatoms.</title>
        <authorList>
            <person name="Roberts W.R."/>
            <person name="Alverson A.J."/>
        </authorList>
    </citation>
    <scope>NUCLEOTIDE SEQUENCE [LARGE SCALE GENOMIC DNA]</scope>
    <source>
        <strain evidence="2 3">AJA010-31</strain>
    </source>
</reference>
<keyword evidence="3" id="KW-1185">Reference proteome</keyword>
<dbReference type="PANTHER" id="PTHR26379:SF187">
    <property type="entry name" value="OS07G0655300 PROTEIN"/>
    <property type="match status" value="1"/>
</dbReference>
<proteinExistence type="predicted"/>
<gene>
    <name evidence="2" type="ORF">ACHAWO_013064</name>
</gene>
<evidence type="ECO:0000259" key="1">
    <source>
        <dbReference type="PROSITE" id="PS50097"/>
    </source>
</evidence>
<dbReference type="PROSITE" id="PS50097">
    <property type="entry name" value="BTB"/>
    <property type="match status" value="1"/>
</dbReference>
<dbReference type="SUPFAM" id="SSF54695">
    <property type="entry name" value="POZ domain"/>
    <property type="match status" value="1"/>
</dbReference>
<dbReference type="InterPro" id="IPR045005">
    <property type="entry name" value="BPM1-6"/>
</dbReference>
<evidence type="ECO:0000313" key="3">
    <source>
        <dbReference type="Proteomes" id="UP001530400"/>
    </source>
</evidence>
<protein>
    <recommendedName>
        <fullName evidence="1">BTB domain-containing protein</fullName>
    </recommendedName>
</protein>
<evidence type="ECO:0000313" key="2">
    <source>
        <dbReference type="EMBL" id="KAL3778191.1"/>
    </source>
</evidence>
<accession>A0ABD3NTS0</accession>
<comment type="caution">
    <text evidence="2">The sequence shown here is derived from an EMBL/GenBank/DDBJ whole genome shotgun (WGS) entry which is preliminary data.</text>
</comment>
<dbReference type="Gene3D" id="3.30.710.10">
    <property type="entry name" value="Potassium Channel Kv1.1, Chain A"/>
    <property type="match status" value="1"/>
</dbReference>
<dbReference type="InterPro" id="IPR011333">
    <property type="entry name" value="SKP1/BTB/POZ_sf"/>
</dbReference>
<dbReference type="AlphaFoldDB" id="A0ABD3NTS0"/>
<name>A0ABD3NTS0_9STRA</name>
<sequence length="164" mass="17778">MAMMKRSDNLDETSNILKDGSLVIDVLIQVKGRSDDLYQPAKDISRNLHLLRSGGKSGVVFQAGGKGFPGHSPIMYANAPLLAEICDQEGDCSSVVAINDIHPDVFQHVIEHIYGGVVPPVECAVLQGKELIDAANRYELVEMKMAVENILVSECVMDIKNVSG</sequence>